<name>A0A8H8CU78_AJECA</name>
<comment type="caution">
    <text evidence="2">The sequence shown here is derived from an EMBL/GenBank/DDBJ whole genome shotgun (WGS) entry which is preliminary data.</text>
</comment>
<reference evidence="2 3" key="1">
    <citation type="submission" date="2021-01" db="EMBL/GenBank/DDBJ databases">
        <title>Chromosome-level genome assembly of a human fungal pathogen reveals clustering of transcriptionally co-regulated genes.</title>
        <authorList>
            <person name="Voorhies M."/>
            <person name="Cohen S."/>
            <person name="Shea T.P."/>
            <person name="Petrus S."/>
            <person name="Munoz J.F."/>
            <person name="Poplawski S."/>
            <person name="Goldman W.E."/>
            <person name="Michael T."/>
            <person name="Cuomo C.A."/>
            <person name="Sil A."/>
            <person name="Beyhan S."/>
        </authorList>
    </citation>
    <scope>NUCLEOTIDE SEQUENCE [LARGE SCALE GENOMIC DNA]</scope>
    <source>
        <strain evidence="2 3">G184AR</strain>
    </source>
</reference>
<evidence type="ECO:0000313" key="3">
    <source>
        <dbReference type="Proteomes" id="UP000670092"/>
    </source>
</evidence>
<protein>
    <submittedName>
        <fullName evidence="2">Uncharacterized protein</fullName>
    </submittedName>
</protein>
<keyword evidence="1" id="KW-0812">Transmembrane</keyword>
<gene>
    <name evidence="2" type="ORF">I7I52_07975</name>
</gene>
<evidence type="ECO:0000313" key="2">
    <source>
        <dbReference type="EMBL" id="KAG5290836.1"/>
    </source>
</evidence>
<proteinExistence type="predicted"/>
<organism evidence="2 3">
    <name type="scientific">Ajellomyces capsulatus</name>
    <name type="common">Darling's disease fungus</name>
    <name type="synonym">Histoplasma capsulatum</name>
    <dbReference type="NCBI Taxonomy" id="5037"/>
    <lineage>
        <taxon>Eukaryota</taxon>
        <taxon>Fungi</taxon>
        <taxon>Dikarya</taxon>
        <taxon>Ascomycota</taxon>
        <taxon>Pezizomycotina</taxon>
        <taxon>Eurotiomycetes</taxon>
        <taxon>Eurotiomycetidae</taxon>
        <taxon>Onygenales</taxon>
        <taxon>Ajellomycetaceae</taxon>
        <taxon>Histoplasma</taxon>
    </lineage>
</organism>
<accession>A0A8H8CU78</accession>
<evidence type="ECO:0000256" key="1">
    <source>
        <dbReference type="SAM" id="Phobius"/>
    </source>
</evidence>
<keyword evidence="1" id="KW-1133">Transmembrane helix</keyword>
<sequence length="183" mass="21043">MAELANYHVCMYSTCTLGRQSVTKHLLCYLYYFYPARTNLANQPAAATPDPPPHPYSPFFTSGSQYKVAACPPDLAVCPLFFFFLPFPPATHQTTLPHPCCILHSRRKSPCASSPSPWASNAPSIFCILYFLLRRLLFLLFFFFFYHQIVLPSMLVPGKRSTLFPYAKKKWVKMRIKDECWLV</sequence>
<dbReference type="AlphaFoldDB" id="A0A8H8CU78"/>
<dbReference type="Proteomes" id="UP000670092">
    <property type="component" value="Unassembled WGS sequence"/>
</dbReference>
<dbReference type="EMBL" id="JAEVHI010000005">
    <property type="protein sequence ID" value="KAG5290836.1"/>
    <property type="molecule type" value="Genomic_DNA"/>
</dbReference>
<feature type="transmembrane region" description="Helical" evidence="1">
    <location>
        <begin position="136"/>
        <end position="156"/>
    </location>
</feature>
<keyword evidence="1" id="KW-0472">Membrane</keyword>
<dbReference type="VEuPathDB" id="FungiDB:I7I52_07975"/>